<accession>A0A835PRQ9</accession>
<name>A0A835PRQ9_VANPL</name>
<evidence type="ECO:0000256" key="4">
    <source>
        <dbReference type="ARBA" id="ARBA00023242"/>
    </source>
</evidence>
<dbReference type="AlphaFoldDB" id="A0A835PRQ9"/>
<feature type="region of interest" description="Disordered" evidence="5">
    <location>
        <begin position="238"/>
        <end position="261"/>
    </location>
</feature>
<evidence type="ECO:0000259" key="6">
    <source>
        <dbReference type="PROSITE" id="PS51005"/>
    </source>
</evidence>
<evidence type="ECO:0000256" key="2">
    <source>
        <dbReference type="ARBA" id="ARBA00023125"/>
    </source>
</evidence>
<evidence type="ECO:0000313" key="7">
    <source>
        <dbReference type="EMBL" id="KAG0456108.1"/>
    </source>
</evidence>
<dbReference type="PROSITE" id="PS51005">
    <property type="entry name" value="NAC"/>
    <property type="match status" value="1"/>
</dbReference>
<dbReference type="InterPro" id="IPR036093">
    <property type="entry name" value="NAC_dom_sf"/>
</dbReference>
<dbReference type="SUPFAM" id="SSF101941">
    <property type="entry name" value="NAC domain"/>
    <property type="match status" value="1"/>
</dbReference>
<organism evidence="7 8">
    <name type="scientific">Vanilla planifolia</name>
    <name type="common">Vanilla</name>
    <dbReference type="NCBI Taxonomy" id="51239"/>
    <lineage>
        <taxon>Eukaryota</taxon>
        <taxon>Viridiplantae</taxon>
        <taxon>Streptophyta</taxon>
        <taxon>Embryophyta</taxon>
        <taxon>Tracheophyta</taxon>
        <taxon>Spermatophyta</taxon>
        <taxon>Magnoliopsida</taxon>
        <taxon>Liliopsida</taxon>
        <taxon>Asparagales</taxon>
        <taxon>Orchidaceae</taxon>
        <taxon>Vanilloideae</taxon>
        <taxon>Vanilleae</taxon>
        <taxon>Vanilla</taxon>
    </lineage>
</organism>
<evidence type="ECO:0000313" key="8">
    <source>
        <dbReference type="Proteomes" id="UP000639772"/>
    </source>
</evidence>
<proteinExistence type="predicted"/>
<evidence type="ECO:0000256" key="3">
    <source>
        <dbReference type="ARBA" id="ARBA00023163"/>
    </source>
</evidence>
<evidence type="ECO:0000256" key="1">
    <source>
        <dbReference type="ARBA" id="ARBA00023015"/>
    </source>
</evidence>
<gene>
    <name evidence="7" type="ORF">HPP92_023896</name>
</gene>
<keyword evidence="3" id="KW-0804">Transcription</keyword>
<dbReference type="InterPro" id="IPR044799">
    <property type="entry name" value="SOG1-like"/>
</dbReference>
<keyword evidence="4" id="KW-0539">Nucleus</keyword>
<dbReference type="GO" id="GO:0000976">
    <property type="term" value="F:transcription cis-regulatory region binding"/>
    <property type="evidence" value="ECO:0007669"/>
    <property type="project" value="TreeGrafter"/>
</dbReference>
<dbReference type="GO" id="GO:0003700">
    <property type="term" value="F:DNA-binding transcription factor activity"/>
    <property type="evidence" value="ECO:0007669"/>
    <property type="project" value="InterPro"/>
</dbReference>
<evidence type="ECO:0000256" key="5">
    <source>
        <dbReference type="SAM" id="MobiDB-lite"/>
    </source>
</evidence>
<dbReference type="Proteomes" id="UP000639772">
    <property type="component" value="Chromosome 13"/>
</dbReference>
<dbReference type="InterPro" id="IPR003441">
    <property type="entry name" value="NAC-dom"/>
</dbReference>
<comment type="caution">
    <text evidence="7">The sequence shown here is derived from an EMBL/GenBank/DDBJ whole genome shotgun (WGS) entry which is preliminary data.</text>
</comment>
<sequence>MARAWLINSRGIAKKVRNATCYMNNQIRDLGTEIHRECPNCKYIIDNSDVSLEWPGLPAGVKFDPTDAELLEHLAGKAGLGTAQAHIFIDEFIPTLDGDEGLCYTHPENLPGARKDGSSVHFFHRTLNAYSTGRRKRRKINTECSESEEQVRWHKTGKTKPIMLNGVLKGWKKIMVLYRSSGKHCKPGKANWVVHQYHLGADEEEKDCELVVSKIFYQQTKHIDKIDTTQVPQELDALGIRNGPRTPNTMTPVPPRSKTDPYIEADEVGSTLLAVQENHGPEVELPSSPLPVVCLKDEDVSSNWWPGESQALEEEDPQKTDDSLLCHEVLDSFPSIGESSTQVQYTYIASDSRNHFDGDANASYAFPTVENIEVDTLPDFQLSDLQFGSQDSIMSWLDRL</sequence>
<dbReference type="PANTHER" id="PTHR31079">
    <property type="entry name" value="NAC DOMAIN-CONTAINING PROTEIN 73"/>
    <property type="match status" value="1"/>
</dbReference>
<protein>
    <recommendedName>
        <fullName evidence="6">NAC domain-containing protein</fullName>
    </recommendedName>
</protein>
<dbReference type="FunFam" id="2.170.150.80:FF:000009">
    <property type="entry name" value="NAC domain-containing protein 8"/>
    <property type="match status" value="1"/>
</dbReference>
<dbReference type="GO" id="GO:0005634">
    <property type="term" value="C:nucleus"/>
    <property type="evidence" value="ECO:0007669"/>
    <property type="project" value="TreeGrafter"/>
</dbReference>
<dbReference type="EMBL" id="JADCNM010000013">
    <property type="protein sequence ID" value="KAG0456108.1"/>
    <property type="molecule type" value="Genomic_DNA"/>
</dbReference>
<feature type="domain" description="NAC" evidence="6">
    <location>
        <begin position="57"/>
        <end position="218"/>
    </location>
</feature>
<dbReference type="OrthoDB" id="643388at2759"/>
<keyword evidence="1" id="KW-0805">Transcription regulation</keyword>
<keyword evidence="2" id="KW-0238">DNA-binding</keyword>
<reference evidence="7 8" key="1">
    <citation type="journal article" date="2020" name="Nat. Food">
        <title>A phased Vanilla planifolia genome enables genetic improvement of flavour and production.</title>
        <authorList>
            <person name="Hasing T."/>
            <person name="Tang H."/>
            <person name="Brym M."/>
            <person name="Khazi F."/>
            <person name="Huang T."/>
            <person name="Chambers A.H."/>
        </authorList>
    </citation>
    <scope>NUCLEOTIDE SEQUENCE [LARGE SCALE GENOMIC DNA]</scope>
    <source>
        <tissue evidence="7">Leaf</tissue>
    </source>
</reference>
<dbReference type="Gene3D" id="2.170.150.80">
    <property type="entry name" value="NAC domain"/>
    <property type="match status" value="1"/>
</dbReference>
<dbReference type="PANTHER" id="PTHR31079:SF2">
    <property type="entry name" value="NAC DOMAIN CONTAINING PROTEIN 44-RELATED"/>
    <property type="match status" value="1"/>
</dbReference>
<dbReference type="Pfam" id="PF02365">
    <property type="entry name" value="NAM"/>
    <property type="match status" value="1"/>
</dbReference>